<evidence type="ECO:0000313" key="3">
    <source>
        <dbReference type="Proteomes" id="UP001221142"/>
    </source>
</evidence>
<organism evidence="2 3">
    <name type="scientific">Roridomyces roridus</name>
    <dbReference type="NCBI Taxonomy" id="1738132"/>
    <lineage>
        <taxon>Eukaryota</taxon>
        <taxon>Fungi</taxon>
        <taxon>Dikarya</taxon>
        <taxon>Basidiomycota</taxon>
        <taxon>Agaricomycotina</taxon>
        <taxon>Agaricomycetes</taxon>
        <taxon>Agaricomycetidae</taxon>
        <taxon>Agaricales</taxon>
        <taxon>Marasmiineae</taxon>
        <taxon>Mycenaceae</taxon>
        <taxon>Roridomyces</taxon>
    </lineage>
</organism>
<feature type="compositionally biased region" description="Low complexity" evidence="1">
    <location>
        <begin position="306"/>
        <end position="322"/>
    </location>
</feature>
<feature type="compositionally biased region" description="Basic residues" evidence="1">
    <location>
        <begin position="400"/>
        <end position="409"/>
    </location>
</feature>
<keyword evidence="3" id="KW-1185">Reference proteome</keyword>
<comment type="caution">
    <text evidence="2">The sequence shown here is derived from an EMBL/GenBank/DDBJ whole genome shotgun (WGS) entry which is preliminary data.</text>
</comment>
<reference evidence="2" key="1">
    <citation type="submission" date="2023-03" db="EMBL/GenBank/DDBJ databases">
        <title>Massive genome expansion in bonnet fungi (Mycena s.s.) driven by repeated elements and novel gene families across ecological guilds.</title>
        <authorList>
            <consortium name="Lawrence Berkeley National Laboratory"/>
            <person name="Harder C.B."/>
            <person name="Miyauchi S."/>
            <person name="Viragh M."/>
            <person name="Kuo A."/>
            <person name="Thoen E."/>
            <person name="Andreopoulos B."/>
            <person name="Lu D."/>
            <person name="Skrede I."/>
            <person name="Drula E."/>
            <person name="Henrissat B."/>
            <person name="Morin E."/>
            <person name="Kohler A."/>
            <person name="Barry K."/>
            <person name="LaButti K."/>
            <person name="Morin E."/>
            <person name="Salamov A."/>
            <person name="Lipzen A."/>
            <person name="Mereny Z."/>
            <person name="Hegedus B."/>
            <person name="Baldrian P."/>
            <person name="Stursova M."/>
            <person name="Weitz H."/>
            <person name="Taylor A."/>
            <person name="Grigoriev I.V."/>
            <person name="Nagy L.G."/>
            <person name="Martin F."/>
            <person name="Kauserud H."/>
        </authorList>
    </citation>
    <scope>NUCLEOTIDE SEQUENCE</scope>
    <source>
        <strain evidence="2">9284</strain>
    </source>
</reference>
<feature type="compositionally biased region" description="Low complexity" evidence="1">
    <location>
        <begin position="343"/>
        <end position="366"/>
    </location>
</feature>
<feature type="compositionally biased region" description="Low complexity" evidence="1">
    <location>
        <begin position="416"/>
        <end position="425"/>
    </location>
</feature>
<evidence type="ECO:0000313" key="2">
    <source>
        <dbReference type="EMBL" id="KAJ7633113.1"/>
    </source>
</evidence>
<feature type="compositionally biased region" description="Basic and acidic residues" evidence="1">
    <location>
        <begin position="91"/>
        <end position="107"/>
    </location>
</feature>
<feature type="region of interest" description="Disordered" evidence="1">
    <location>
        <begin position="27"/>
        <end position="425"/>
    </location>
</feature>
<name>A0AAD7FQE3_9AGAR</name>
<proteinExistence type="predicted"/>
<gene>
    <name evidence="2" type="ORF">FB45DRAFT_866571</name>
</gene>
<dbReference type="Proteomes" id="UP001221142">
    <property type="component" value="Unassembled WGS sequence"/>
</dbReference>
<sequence length="425" mass="46135">MTEYTTSSQAIRDYLSSKERTKYWVHSRAEPPEDCYSPSIPPSILEDPDFAVPISPPSDVGSTHSVPPKMVLRYTDGRPDEPIPYPYGTPPDDRHHKSKSRPREQRSHTLPTPPQSHSGSHHGRGAPRVPEEIRVLPSAGLPKSSHSRSKSLPRDAFSQAQEPIPAMPPMAGLPGPLPHPGPLVTFSQPHPQAWGHPASGSDGSHGRRRRAPPPIVYAPSHRSRPHYAPPAIYTHPPNMGPNGMIYSHSAPVPSAHYSHYPPKNPTPYPSVMAPSTAHMSTVEEERRSGSRTPHGHHRSHSRARQRSPASSSSSVGSNDSGGTYYVMPQPGQRVHVIHTPDASSTLYTSSSTAHSRSPTSPRSGSSLKKPFFQRLLQKSLHAFSPSSGGDRDSSRGSSRGGRRLHRRHSTGGSGSGRSRSVPPGE</sequence>
<protein>
    <submittedName>
        <fullName evidence="2">Uncharacterized protein</fullName>
    </submittedName>
</protein>
<evidence type="ECO:0000256" key="1">
    <source>
        <dbReference type="SAM" id="MobiDB-lite"/>
    </source>
</evidence>
<feature type="compositionally biased region" description="Basic residues" evidence="1">
    <location>
        <begin position="293"/>
        <end position="305"/>
    </location>
</feature>
<accession>A0AAD7FQE3</accession>
<dbReference type="AlphaFoldDB" id="A0AAD7FQE3"/>
<dbReference type="EMBL" id="JARKIF010000008">
    <property type="protein sequence ID" value="KAJ7633113.1"/>
    <property type="molecule type" value="Genomic_DNA"/>
</dbReference>